<dbReference type="Proteomes" id="UP000004750">
    <property type="component" value="Unassembled WGS sequence"/>
</dbReference>
<organism evidence="1 2">
    <name type="scientific">Cardiobacterium valvarum F0432</name>
    <dbReference type="NCBI Taxonomy" id="797473"/>
    <lineage>
        <taxon>Bacteria</taxon>
        <taxon>Pseudomonadati</taxon>
        <taxon>Pseudomonadota</taxon>
        <taxon>Gammaproteobacteria</taxon>
        <taxon>Cardiobacteriales</taxon>
        <taxon>Cardiobacteriaceae</taxon>
        <taxon>Cardiobacterium</taxon>
    </lineage>
</organism>
<protein>
    <submittedName>
        <fullName evidence="1">Uncharacterized protein</fullName>
    </submittedName>
</protein>
<accession>G9ZCF5</accession>
<proteinExistence type="predicted"/>
<reference evidence="1 2" key="1">
    <citation type="submission" date="2011-08" db="EMBL/GenBank/DDBJ databases">
        <authorList>
            <person name="Weinstock G."/>
            <person name="Sodergren E."/>
            <person name="Clifton S."/>
            <person name="Fulton L."/>
            <person name="Fulton B."/>
            <person name="Courtney L."/>
            <person name="Fronick C."/>
            <person name="Harrison M."/>
            <person name="Strong C."/>
            <person name="Farmer C."/>
            <person name="Delahaunty K."/>
            <person name="Markovic C."/>
            <person name="Hall O."/>
            <person name="Minx P."/>
            <person name="Tomlinson C."/>
            <person name="Mitreva M."/>
            <person name="Hou S."/>
            <person name="Chen J."/>
            <person name="Wollam A."/>
            <person name="Pepin K.H."/>
            <person name="Johnson M."/>
            <person name="Bhonagiri V."/>
            <person name="Zhang X."/>
            <person name="Suruliraj S."/>
            <person name="Warren W."/>
            <person name="Chinwalla A."/>
            <person name="Mardis E.R."/>
            <person name="Wilson R.K."/>
        </authorList>
    </citation>
    <scope>NUCLEOTIDE SEQUENCE [LARGE SCALE GENOMIC DNA]</scope>
    <source>
        <strain evidence="1 2">F0432</strain>
    </source>
</reference>
<evidence type="ECO:0000313" key="1">
    <source>
        <dbReference type="EMBL" id="EHM55770.1"/>
    </source>
</evidence>
<dbReference type="HOGENOM" id="CLU_3197595_0_0_6"/>
<gene>
    <name evidence="1" type="ORF">HMPREF9080_00432</name>
</gene>
<dbReference type="EMBL" id="AGCM01000022">
    <property type="protein sequence ID" value="EHM55770.1"/>
    <property type="molecule type" value="Genomic_DNA"/>
</dbReference>
<evidence type="ECO:0000313" key="2">
    <source>
        <dbReference type="Proteomes" id="UP000004750"/>
    </source>
</evidence>
<dbReference type="AlphaFoldDB" id="G9ZCF5"/>
<comment type="caution">
    <text evidence="1">The sequence shown here is derived from an EMBL/GenBank/DDBJ whole genome shotgun (WGS) entry which is preliminary data.</text>
</comment>
<sequence>MVCWRVQYFRRLAPSLSRMSKSRQRLFGGLKPPYASPVFTSLGGF</sequence>
<name>G9ZCF5_9GAMM</name>